<proteinExistence type="predicted"/>
<accession>A0A4R0HFT4</accession>
<name>A0A4R0HFT4_9ACTN</name>
<feature type="region of interest" description="Disordered" evidence="1">
    <location>
        <begin position="255"/>
        <end position="287"/>
    </location>
</feature>
<reference evidence="2 3" key="1">
    <citation type="submission" date="2019-02" db="EMBL/GenBank/DDBJ databases">
        <title>Kribbella capetownensis sp. nov. and Kribbella speibonae sp. nov., isolated from soil.</title>
        <authorList>
            <person name="Curtis S.M."/>
            <person name="Norton I."/>
            <person name="Everest G.J."/>
            <person name="Meyers P.R."/>
        </authorList>
    </citation>
    <scope>NUCLEOTIDE SEQUENCE [LARGE SCALE GENOMIC DNA]</scope>
    <source>
        <strain evidence="2 3">KCTC 29219</strain>
    </source>
</reference>
<dbReference type="EMBL" id="SJJZ01000001">
    <property type="protein sequence ID" value="TCC10065.1"/>
    <property type="molecule type" value="Genomic_DNA"/>
</dbReference>
<dbReference type="RefSeq" id="WP_131334488.1">
    <property type="nucleotide sequence ID" value="NZ_SJJZ01000001.1"/>
</dbReference>
<gene>
    <name evidence="2" type="ORF">E0H45_01650</name>
</gene>
<evidence type="ECO:0000313" key="2">
    <source>
        <dbReference type="EMBL" id="TCC10065.1"/>
    </source>
</evidence>
<feature type="compositionally biased region" description="Low complexity" evidence="1">
    <location>
        <begin position="256"/>
        <end position="271"/>
    </location>
</feature>
<keyword evidence="3" id="KW-1185">Reference proteome</keyword>
<dbReference type="Proteomes" id="UP000292346">
    <property type="component" value="Unassembled WGS sequence"/>
</dbReference>
<comment type="caution">
    <text evidence="2">The sequence shown here is derived from an EMBL/GenBank/DDBJ whole genome shotgun (WGS) entry which is preliminary data.</text>
</comment>
<dbReference type="AlphaFoldDB" id="A0A4R0HFT4"/>
<dbReference type="OrthoDB" id="3666712at2"/>
<protein>
    <submittedName>
        <fullName evidence="2">Uncharacterized protein</fullName>
    </submittedName>
</protein>
<organism evidence="2 3">
    <name type="scientific">Kribbella soli</name>
    <dbReference type="NCBI Taxonomy" id="1124743"/>
    <lineage>
        <taxon>Bacteria</taxon>
        <taxon>Bacillati</taxon>
        <taxon>Actinomycetota</taxon>
        <taxon>Actinomycetes</taxon>
        <taxon>Propionibacteriales</taxon>
        <taxon>Kribbellaceae</taxon>
        <taxon>Kribbella</taxon>
    </lineage>
</organism>
<evidence type="ECO:0000313" key="3">
    <source>
        <dbReference type="Proteomes" id="UP000292346"/>
    </source>
</evidence>
<sequence length="287" mass="30703">MQAAEANAALGVLAERLEGAGSQAERVAAFEAAYRHVAEWRYQVALEGVWTRPGADADDVQATIGEGEWMGYRLSPGAASREPGSPAWKLLSELEQVALQRLGGEHQLQNVVTLRDGTTVNGNLLHYVAAPRDPATGAPFPGHPDQVRTQTAAYADREVLRRASFEALAELEGARTAGTADVRDPAQRQAFADAAYFLVQGPEFRRGSDAIMRTFLATAHTRVFDAAPVLPQAIDLDGMVRGQEGFSRVMHEHLRPAPASTGTGPTSATTTERAVPTRTRPGGGLAR</sequence>
<evidence type="ECO:0000256" key="1">
    <source>
        <dbReference type="SAM" id="MobiDB-lite"/>
    </source>
</evidence>